<dbReference type="Proteomes" id="UP000013085">
    <property type="component" value="Unassembled WGS sequence"/>
</dbReference>
<reference evidence="2 3" key="1">
    <citation type="submission" date="2013-01" db="EMBL/GenBank/DDBJ databases">
        <title>The Genome Sequence of Clostridium clostridioforme 90A8.</title>
        <authorList>
            <consortium name="The Broad Institute Genome Sequencing Platform"/>
            <person name="Earl A."/>
            <person name="Ward D."/>
            <person name="Feldgarden M."/>
            <person name="Gevers D."/>
            <person name="Courvalin P."/>
            <person name="Lambert T."/>
            <person name="Walker B."/>
            <person name="Young S.K."/>
            <person name="Zeng Q."/>
            <person name="Gargeya S."/>
            <person name="Fitzgerald M."/>
            <person name="Haas B."/>
            <person name="Abouelleil A."/>
            <person name="Alvarado L."/>
            <person name="Arachchi H.M."/>
            <person name="Berlin A.M."/>
            <person name="Chapman S.B."/>
            <person name="Dewar J."/>
            <person name="Goldberg J."/>
            <person name="Griggs A."/>
            <person name="Gujja S."/>
            <person name="Hansen M."/>
            <person name="Howarth C."/>
            <person name="Imamovic A."/>
            <person name="Larimer J."/>
            <person name="McCowan C."/>
            <person name="Murphy C."/>
            <person name="Neiman D."/>
            <person name="Pearson M."/>
            <person name="Priest M."/>
            <person name="Roberts A."/>
            <person name="Saif S."/>
            <person name="Shea T."/>
            <person name="Sisk P."/>
            <person name="Sykes S."/>
            <person name="Wortman J."/>
            <person name="Nusbaum C."/>
            <person name="Birren B."/>
        </authorList>
    </citation>
    <scope>NUCLEOTIDE SEQUENCE [LARGE SCALE GENOMIC DNA]</scope>
    <source>
        <strain evidence="2 3">90A8</strain>
    </source>
</reference>
<sequence length="96" mass="11510">MFHYQRHEDHKTITECVPVTHFIKHLIVHIPGKNFKMVRYYGIYAKHHKQEKIFGNVYPLRSGNIFPGYWTGVIRFFWPLAMSRSDARSVALLCWF</sequence>
<evidence type="ECO:0000313" key="2">
    <source>
        <dbReference type="EMBL" id="ENZ11493.1"/>
    </source>
</evidence>
<dbReference type="GO" id="GO:0003677">
    <property type="term" value="F:DNA binding"/>
    <property type="evidence" value="ECO:0007669"/>
    <property type="project" value="InterPro"/>
</dbReference>
<dbReference type="HOGENOM" id="CLU_2354785_0_0_9"/>
<organism evidence="2 3">
    <name type="scientific">[Clostridium] clostridioforme 90A8</name>
    <dbReference type="NCBI Taxonomy" id="999408"/>
    <lineage>
        <taxon>Bacteria</taxon>
        <taxon>Bacillati</taxon>
        <taxon>Bacillota</taxon>
        <taxon>Clostridia</taxon>
        <taxon>Lachnospirales</taxon>
        <taxon>Lachnospiraceae</taxon>
        <taxon>Enterocloster</taxon>
    </lineage>
</organism>
<dbReference type="GO" id="GO:0004803">
    <property type="term" value="F:transposase activity"/>
    <property type="evidence" value="ECO:0007669"/>
    <property type="project" value="InterPro"/>
</dbReference>
<comment type="caution">
    <text evidence="2">The sequence shown here is derived from an EMBL/GenBank/DDBJ whole genome shotgun (WGS) entry which is preliminary data.</text>
</comment>
<feature type="domain" description="Transposase IS801/IS1294" evidence="1">
    <location>
        <begin position="2"/>
        <end position="49"/>
    </location>
</feature>
<protein>
    <recommendedName>
        <fullName evidence="1">Transposase IS801/IS1294 domain-containing protein</fullName>
    </recommendedName>
</protein>
<gene>
    <name evidence="2" type="ORF">HMPREF1090_04048</name>
</gene>
<dbReference type="AlphaFoldDB" id="A0A0E2HJM3"/>
<evidence type="ECO:0000313" key="3">
    <source>
        <dbReference type="Proteomes" id="UP000013085"/>
    </source>
</evidence>
<dbReference type="Pfam" id="PF04986">
    <property type="entry name" value="Y2_Tnp"/>
    <property type="match status" value="1"/>
</dbReference>
<dbReference type="RefSeq" id="WP_002587221.1">
    <property type="nucleotide sequence ID" value="NZ_KB850982.1"/>
</dbReference>
<evidence type="ECO:0000259" key="1">
    <source>
        <dbReference type="Pfam" id="PF04986"/>
    </source>
</evidence>
<proteinExistence type="predicted"/>
<dbReference type="GeneID" id="57962222"/>
<name>A0A0E2HJM3_9FIRM</name>
<dbReference type="GO" id="GO:0006313">
    <property type="term" value="P:DNA transposition"/>
    <property type="evidence" value="ECO:0007669"/>
    <property type="project" value="InterPro"/>
</dbReference>
<dbReference type="EMBL" id="AGYR01000043">
    <property type="protein sequence ID" value="ENZ11493.1"/>
    <property type="molecule type" value="Genomic_DNA"/>
</dbReference>
<dbReference type="InterPro" id="IPR007069">
    <property type="entry name" value="Transposase_32"/>
</dbReference>
<accession>A0A0E2HJM3</accession>